<name>A0A2W5C6T5_9SPHN</name>
<keyword evidence="1" id="KW-0472">Membrane</keyword>
<sequence length="76" mass="8405">MDALTLFGLFAVSAMLVAYALEARSHWWTLIFAGACALGSIYGFLQGAWPFGLVEGIWSLVALRRWRRLKTAEAQG</sequence>
<evidence type="ECO:0000313" key="2">
    <source>
        <dbReference type="EMBL" id="PZO89968.1"/>
    </source>
</evidence>
<evidence type="ECO:0000256" key="1">
    <source>
        <dbReference type="SAM" id="Phobius"/>
    </source>
</evidence>
<dbReference type="EMBL" id="QFNN01000040">
    <property type="protein sequence ID" value="PZO89968.1"/>
    <property type="molecule type" value="Genomic_DNA"/>
</dbReference>
<evidence type="ECO:0000313" key="3">
    <source>
        <dbReference type="Proteomes" id="UP000249066"/>
    </source>
</evidence>
<reference evidence="2 3" key="1">
    <citation type="submission" date="2017-08" db="EMBL/GenBank/DDBJ databases">
        <title>Infants hospitalized years apart are colonized by the same room-sourced microbial strains.</title>
        <authorList>
            <person name="Brooks B."/>
            <person name="Olm M.R."/>
            <person name="Firek B.A."/>
            <person name="Baker R."/>
            <person name="Thomas B.C."/>
            <person name="Morowitz M.J."/>
            <person name="Banfield J.F."/>
        </authorList>
    </citation>
    <scope>NUCLEOTIDE SEQUENCE [LARGE SCALE GENOMIC DNA]</scope>
    <source>
        <strain evidence="2">S2_018_000_R2_101</strain>
    </source>
</reference>
<dbReference type="Proteomes" id="UP000249066">
    <property type="component" value="Unassembled WGS sequence"/>
</dbReference>
<comment type="caution">
    <text evidence="2">The sequence shown here is derived from an EMBL/GenBank/DDBJ whole genome shotgun (WGS) entry which is preliminary data.</text>
</comment>
<accession>A0A2W5C6T5</accession>
<organism evidence="2 3">
    <name type="scientific">Sphingomonas sanxanigenens</name>
    <dbReference type="NCBI Taxonomy" id="397260"/>
    <lineage>
        <taxon>Bacteria</taxon>
        <taxon>Pseudomonadati</taxon>
        <taxon>Pseudomonadota</taxon>
        <taxon>Alphaproteobacteria</taxon>
        <taxon>Sphingomonadales</taxon>
        <taxon>Sphingomonadaceae</taxon>
        <taxon>Sphingomonas</taxon>
    </lineage>
</organism>
<keyword evidence="1" id="KW-0812">Transmembrane</keyword>
<gene>
    <name evidence="2" type="ORF">DI623_08405</name>
</gene>
<proteinExistence type="predicted"/>
<dbReference type="AlphaFoldDB" id="A0A2W5C6T5"/>
<feature type="transmembrane region" description="Helical" evidence="1">
    <location>
        <begin position="30"/>
        <end position="63"/>
    </location>
</feature>
<keyword evidence="1" id="KW-1133">Transmembrane helix</keyword>
<protein>
    <submittedName>
        <fullName evidence="2">Uncharacterized protein</fullName>
    </submittedName>
</protein>